<gene>
    <name evidence="2" type="ORF">TeGR_g8375</name>
</gene>
<feature type="compositionally biased region" description="Polar residues" evidence="1">
    <location>
        <begin position="147"/>
        <end position="162"/>
    </location>
</feature>
<feature type="compositionally biased region" description="Low complexity" evidence="1">
    <location>
        <begin position="100"/>
        <end position="114"/>
    </location>
</feature>
<evidence type="ECO:0000313" key="3">
    <source>
        <dbReference type="Proteomes" id="UP001165060"/>
    </source>
</evidence>
<evidence type="ECO:0000313" key="2">
    <source>
        <dbReference type="EMBL" id="GMI21024.1"/>
    </source>
</evidence>
<proteinExistence type="predicted"/>
<accession>A0ABQ6M7L0</accession>
<comment type="caution">
    <text evidence="2">The sequence shown here is derived from an EMBL/GenBank/DDBJ whole genome shotgun (WGS) entry which is preliminary data.</text>
</comment>
<evidence type="ECO:0000256" key="1">
    <source>
        <dbReference type="SAM" id="MobiDB-lite"/>
    </source>
</evidence>
<dbReference type="EMBL" id="BRYB01003809">
    <property type="protein sequence ID" value="GMI21024.1"/>
    <property type="molecule type" value="Genomic_DNA"/>
</dbReference>
<sequence length="368" mass="39471">MQPAPPHNIPQSPPLSPPLPPATTRVTARSPTPTGLAPASPISPPPPLARVTSSPAALSPLPSPPQAASLSGSVDLGRSMDLGQSSMDLSRSMDAESMFSQGGAPSPSSLGSMPLPKPPRTDSDDLLWSLGRNSLNEQQPGLRRDASSMSGVSVDSQESNPWAAQPKQSPGYFQQQPSQPPPPPGSGSPIAQLQPEISGQHGASLGGQLLLSSPGPTVGKGAGLGGAMLVSPSESPREGIFGFPPDNNNNNNSQRQPQQQVLQVQQNQLYQQHGKVPYVAAVVSPNGGGYANHFQQPQPFIPQQVQPQQPVQHQYYAQHQQQPYQGWAQPQHPQQQQYQQYHPQQVQHVQQQQMMQQQQAFMQHRGQF</sequence>
<name>A0ABQ6M7L0_9STRA</name>
<feature type="compositionally biased region" description="Low complexity" evidence="1">
    <location>
        <begin position="247"/>
        <end position="259"/>
    </location>
</feature>
<dbReference type="Proteomes" id="UP001165060">
    <property type="component" value="Unassembled WGS sequence"/>
</dbReference>
<reference evidence="2 3" key="1">
    <citation type="journal article" date="2023" name="Commun. Biol.">
        <title>Genome analysis of Parmales, the sister group of diatoms, reveals the evolutionary specialization of diatoms from phago-mixotrophs to photoautotrophs.</title>
        <authorList>
            <person name="Ban H."/>
            <person name="Sato S."/>
            <person name="Yoshikawa S."/>
            <person name="Yamada K."/>
            <person name="Nakamura Y."/>
            <person name="Ichinomiya M."/>
            <person name="Sato N."/>
            <person name="Blanc-Mathieu R."/>
            <person name="Endo H."/>
            <person name="Kuwata A."/>
            <person name="Ogata H."/>
        </authorList>
    </citation>
    <scope>NUCLEOTIDE SEQUENCE [LARGE SCALE GENOMIC DNA]</scope>
</reference>
<protein>
    <submittedName>
        <fullName evidence="2">Uncharacterized protein</fullName>
    </submittedName>
</protein>
<feature type="region of interest" description="Disordered" evidence="1">
    <location>
        <begin position="319"/>
        <end position="338"/>
    </location>
</feature>
<feature type="compositionally biased region" description="Pro residues" evidence="1">
    <location>
        <begin position="1"/>
        <end position="21"/>
    </location>
</feature>
<organism evidence="2 3">
    <name type="scientific">Tetraparma gracilis</name>
    <dbReference type="NCBI Taxonomy" id="2962635"/>
    <lineage>
        <taxon>Eukaryota</taxon>
        <taxon>Sar</taxon>
        <taxon>Stramenopiles</taxon>
        <taxon>Ochrophyta</taxon>
        <taxon>Bolidophyceae</taxon>
        <taxon>Parmales</taxon>
        <taxon>Triparmaceae</taxon>
        <taxon>Tetraparma</taxon>
    </lineage>
</organism>
<keyword evidence="3" id="KW-1185">Reference proteome</keyword>
<feature type="compositionally biased region" description="Low complexity" evidence="1">
    <location>
        <begin position="168"/>
        <end position="177"/>
    </location>
</feature>
<feature type="compositionally biased region" description="Low complexity" evidence="1">
    <location>
        <begin position="198"/>
        <end position="213"/>
    </location>
</feature>
<feature type="compositionally biased region" description="Low complexity" evidence="1">
    <location>
        <begin position="53"/>
        <end position="71"/>
    </location>
</feature>
<feature type="region of interest" description="Disordered" evidence="1">
    <location>
        <begin position="1"/>
        <end position="259"/>
    </location>
</feature>
<feature type="compositionally biased region" description="Polar residues" evidence="1">
    <location>
        <begin position="24"/>
        <end position="33"/>
    </location>
</feature>